<protein>
    <submittedName>
        <fullName evidence="3">Universal stress protein</fullName>
    </submittedName>
</protein>
<evidence type="ECO:0000313" key="4">
    <source>
        <dbReference type="Proteomes" id="UP000466730"/>
    </source>
</evidence>
<dbReference type="AlphaFoldDB" id="A0A844B4P1"/>
<dbReference type="SUPFAM" id="SSF52402">
    <property type="entry name" value="Adenine nucleotide alpha hydrolases-like"/>
    <property type="match status" value="1"/>
</dbReference>
<dbReference type="Gene3D" id="3.40.50.620">
    <property type="entry name" value="HUPs"/>
    <property type="match status" value="1"/>
</dbReference>
<comment type="caution">
    <text evidence="3">The sequence shown here is derived from an EMBL/GenBank/DDBJ whole genome shotgun (WGS) entry which is preliminary data.</text>
</comment>
<evidence type="ECO:0000256" key="1">
    <source>
        <dbReference type="ARBA" id="ARBA00008791"/>
    </source>
</evidence>
<feature type="domain" description="UspA" evidence="2">
    <location>
        <begin position="1"/>
        <end position="137"/>
    </location>
</feature>
<sequence length="137" mass="14730">MFSRLLVPVDLSHLDRLEKVLHVAADLARHYHLPVVYAGVSGTVPDAVARSPREFADKLTGFAKAQAETHGIEATAHALSSPDPQAELDKLLRKAVETLGADLVVMASHAPGWLDWLLPSHGGSLAEHSEASVFVVR</sequence>
<gene>
    <name evidence="3" type="ORF">GH815_10045</name>
</gene>
<dbReference type="CDD" id="cd00293">
    <property type="entry name" value="USP-like"/>
    <property type="match status" value="1"/>
</dbReference>
<dbReference type="InterPro" id="IPR014729">
    <property type="entry name" value="Rossmann-like_a/b/a_fold"/>
</dbReference>
<dbReference type="Pfam" id="PF00582">
    <property type="entry name" value="Usp"/>
    <property type="match status" value="1"/>
</dbReference>
<dbReference type="EMBL" id="WJPO01000014">
    <property type="protein sequence ID" value="MRH21336.1"/>
    <property type="molecule type" value="Genomic_DNA"/>
</dbReference>
<dbReference type="OrthoDB" id="9792500at2"/>
<dbReference type="PRINTS" id="PR01438">
    <property type="entry name" value="UNVRSLSTRESS"/>
</dbReference>
<dbReference type="InterPro" id="IPR006015">
    <property type="entry name" value="Universal_stress_UspA"/>
</dbReference>
<comment type="similarity">
    <text evidence="1">Belongs to the universal stress protein A family.</text>
</comment>
<dbReference type="Proteomes" id="UP000466730">
    <property type="component" value="Unassembled WGS sequence"/>
</dbReference>
<accession>A0A844B4P1</accession>
<reference evidence="3 4" key="1">
    <citation type="submission" date="2019-11" db="EMBL/GenBank/DDBJ databases">
        <title>Draft Whole-Genome sequence of the marine photosynthetic bacterium Rhodovulum strictum DSM 11289.</title>
        <authorList>
            <person name="Kyndt J.A."/>
            <person name="Meyer T.E."/>
        </authorList>
    </citation>
    <scope>NUCLEOTIDE SEQUENCE [LARGE SCALE GENOMIC DNA]</scope>
    <source>
        <strain evidence="3 4">DSM 11289</strain>
    </source>
</reference>
<evidence type="ECO:0000259" key="2">
    <source>
        <dbReference type="Pfam" id="PF00582"/>
    </source>
</evidence>
<keyword evidence="4" id="KW-1185">Reference proteome</keyword>
<organism evidence="3 4">
    <name type="scientific">Rhodovulum strictum</name>
    <dbReference type="NCBI Taxonomy" id="58314"/>
    <lineage>
        <taxon>Bacteria</taxon>
        <taxon>Pseudomonadati</taxon>
        <taxon>Pseudomonadota</taxon>
        <taxon>Alphaproteobacteria</taxon>
        <taxon>Rhodobacterales</taxon>
        <taxon>Paracoccaceae</taxon>
        <taxon>Rhodovulum</taxon>
    </lineage>
</organism>
<dbReference type="InterPro" id="IPR006016">
    <property type="entry name" value="UspA"/>
</dbReference>
<proteinExistence type="inferred from homology"/>
<evidence type="ECO:0000313" key="3">
    <source>
        <dbReference type="EMBL" id="MRH21336.1"/>
    </source>
</evidence>
<name>A0A844B4P1_9RHOB</name>